<sequence length="906" mass="97130">MKTNKKYKVLLFCVLMVLFTFGYTFKTSALVSLPGRICIDIPQSGQTVNSQGITIAGWALNSSGVKEVDIFVDGIYVAKTATNILRPDVNKAFPGYPNGDKSGYSYTIGFDVLQLGNRNVTVRAVGNDGTVTDQSVKVNYSGKSIKTTVDEPVQDSTLNGDVIVRGWAISSSGIKVVNILVDDKKIGQAIIGQPRPDVNAVFPQYTGSEKSGFSYTIKNTSIVAGNRKITVEAVSNDGLIDRKNVSVISKNTGFKYSIDTPTGDARISKSDVQLTGWALQNAGVKQINVLIDGKQIGQTTTNIIRPDVDAAFPGYSNGAVSGFSYNIDSNYLNEGNVNLTLLVTDSIGNTDVISKVLNVKESRICIDTPKNGTSYDKRNVTIAGWSLHNAGVKEVKVIIDNKTYNAKIGQTRTDVNNVYPGYIDGAKSGFTFTIDSNLLQNGRKDIIVKSVSKDGTVIQASVPILVTNTVISKGQLFIDDPINNLTSNDSDVTVRGWAIHTYGIDKIEVLVNDRVVATTTTSVARPDVAAAFKEYSELVNIDNSGYSLKLSKNLISEGSNDIVVRAVAYNGAIVSASKKITMIKPVARLAIDSPTNNSNVLGQNILVGGWALNSSGIQKVEVYLNGALLGNATLGISRPDVNAVYPGYPAGNSSGYQMTIPSTSLARGSNIIEVKAYGNDWDCVVNTVRVYNGFSKTIVLDPGHNYGGDYGAAYTLNGIYYSETQLNMDFSVKLKAILEAKGYKVILTREASERSTLSLYDSLKARVNAANSINADLFISLHHNASIASSASGVDVFYSSWRPNIDTSGLVDIGDDTFDTTPSLPAKNSKVIAQKIVDAMAATGYLNRGITDSNLYVTRNTNMTSVLVELGFISNPAEAAKCANPLEQNKKAVAIANAVDAFLKTN</sequence>
<evidence type="ECO:0000259" key="2">
    <source>
        <dbReference type="SMART" id="SM00646"/>
    </source>
</evidence>
<dbReference type="InterPro" id="IPR013783">
    <property type="entry name" value="Ig-like_fold"/>
</dbReference>
<organism evidence="3 4">
    <name type="scientific">Clostridium cellulovorans (strain ATCC 35296 / DSM 3052 / OCM 3 / 743B)</name>
    <dbReference type="NCBI Taxonomy" id="573061"/>
    <lineage>
        <taxon>Bacteria</taxon>
        <taxon>Bacillati</taxon>
        <taxon>Bacillota</taxon>
        <taxon>Clostridia</taxon>
        <taxon>Eubacteriales</taxon>
        <taxon>Clostridiaceae</taxon>
        <taxon>Clostridium</taxon>
    </lineage>
</organism>
<reference evidence="3 4" key="1">
    <citation type="submission" date="2010-08" db="EMBL/GenBank/DDBJ databases">
        <title>Complete sequence of Clostridium cellulovorans 743B.</title>
        <authorList>
            <consortium name="US DOE Joint Genome Institute"/>
            <person name="Lucas S."/>
            <person name="Copeland A."/>
            <person name="Lapidus A."/>
            <person name="Cheng J.-F."/>
            <person name="Bruce D."/>
            <person name="Goodwin L."/>
            <person name="Pitluck S."/>
            <person name="Chertkov O."/>
            <person name="Detter J.C."/>
            <person name="Han C."/>
            <person name="Tapia R."/>
            <person name="Land M."/>
            <person name="Hauser L."/>
            <person name="Chang Y.-J."/>
            <person name="Jeffries C."/>
            <person name="Kyrpides N."/>
            <person name="Ivanova N."/>
            <person name="Mikhailova N."/>
            <person name="Hemme C.L."/>
            <person name="Woyke T."/>
        </authorList>
    </citation>
    <scope>NUCLEOTIDE SEQUENCE [LARGE SCALE GENOMIC DNA]</scope>
    <source>
        <strain evidence="4">ATCC 35296 / DSM 3052 / OCM 3 / 743B</strain>
    </source>
</reference>
<dbReference type="Gene3D" id="2.60.40.10">
    <property type="entry name" value="Immunoglobulins"/>
    <property type="match status" value="3"/>
</dbReference>
<keyword evidence="1 3" id="KW-0378">Hydrolase</keyword>
<dbReference type="OrthoDB" id="9763643at2"/>
<dbReference type="Proteomes" id="UP000002730">
    <property type="component" value="Chromosome"/>
</dbReference>
<dbReference type="AlphaFoldDB" id="D9SRD4"/>
<dbReference type="eggNOG" id="COG0860">
    <property type="taxonomic scope" value="Bacteria"/>
</dbReference>
<dbReference type="HOGENOM" id="CLU_367901_0_0_9"/>
<dbReference type="Pfam" id="PF01520">
    <property type="entry name" value="Amidase_3"/>
    <property type="match status" value="1"/>
</dbReference>
<dbReference type="PANTHER" id="PTHR30404:SF0">
    <property type="entry name" value="N-ACETYLMURAMOYL-L-ALANINE AMIDASE AMIC"/>
    <property type="match status" value="1"/>
</dbReference>
<dbReference type="GO" id="GO:0030288">
    <property type="term" value="C:outer membrane-bounded periplasmic space"/>
    <property type="evidence" value="ECO:0007669"/>
    <property type="project" value="TreeGrafter"/>
</dbReference>
<evidence type="ECO:0000313" key="3">
    <source>
        <dbReference type="EMBL" id="ADL52363.1"/>
    </source>
</evidence>
<dbReference type="KEGG" id="ccb:Clocel_2663"/>
<dbReference type="eggNOG" id="COG4193">
    <property type="taxonomic scope" value="Bacteria"/>
</dbReference>
<keyword evidence="4" id="KW-1185">Reference proteome</keyword>
<evidence type="ECO:0000313" key="4">
    <source>
        <dbReference type="Proteomes" id="UP000002730"/>
    </source>
</evidence>
<name>D9SRD4_CLOC7</name>
<protein>
    <submittedName>
        <fullName evidence="3">Cell wall hydrolase/autolysin</fullName>
    </submittedName>
</protein>
<dbReference type="SMART" id="SM00646">
    <property type="entry name" value="Ami_3"/>
    <property type="match status" value="1"/>
</dbReference>
<dbReference type="InterPro" id="IPR050695">
    <property type="entry name" value="N-acetylmuramoyl_amidase_3"/>
</dbReference>
<dbReference type="RefSeq" id="WP_013291783.1">
    <property type="nucleotide sequence ID" value="NC_014393.1"/>
</dbReference>
<accession>D9SRD4</accession>
<proteinExistence type="predicted"/>
<dbReference type="PANTHER" id="PTHR30404">
    <property type="entry name" value="N-ACETYLMURAMOYL-L-ALANINE AMIDASE"/>
    <property type="match status" value="1"/>
</dbReference>
<evidence type="ECO:0000256" key="1">
    <source>
        <dbReference type="ARBA" id="ARBA00022801"/>
    </source>
</evidence>
<feature type="domain" description="MurNAc-LAA" evidence="2">
    <location>
        <begin position="767"/>
        <end position="900"/>
    </location>
</feature>
<dbReference type="GO" id="GO:0009253">
    <property type="term" value="P:peptidoglycan catabolic process"/>
    <property type="evidence" value="ECO:0007669"/>
    <property type="project" value="InterPro"/>
</dbReference>
<dbReference type="GO" id="GO:0008745">
    <property type="term" value="F:N-acetylmuramoyl-L-alanine amidase activity"/>
    <property type="evidence" value="ECO:0007669"/>
    <property type="project" value="InterPro"/>
</dbReference>
<gene>
    <name evidence="3" type="ordered locus">Clocel_2663</name>
</gene>
<dbReference type="SUPFAM" id="SSF53187">
    <property type="entry name" value="Zn-dependent exopeptidases"/>
    <property type="match status" value="1"/>
</dbReference>
<dbReference type="CDD" id="cd02696">
    <property type="entry name" value="MurNAc-LAA"/>
    <property type="match status" value="1"/>
</dbReference>
<dbReference type="Gene3D" id="3.40.630.40">
    <property type="entry name" value="Zn-dependent exopeptidases"/>
    <property type="match status" value="1"/>
</dbReference>
<dbReference type="EMBL" id="CP002160">
    <property type="protein sequence ID" value="ADL52363.1"/>
    <property type="molecule type" value="Genomic_DNA"/>
</dbReference>
<dbReference type="STRING" id="573061.Clocel_2663"/>
<dbReference type="Pfam" id="PF17957">
    <property type="entry name" value="Big_7"/>
    <property type="match status" value="2"/>
</dbReference>
<dbReference type="InterPro" id="IPR002508">
    <property type="entry name" value="MurNAc-LAA_cat"/>
</dbReference>